<dbReference type="Proteomes" id="UP000018093">
    <property type="component" value="Unassembled WGS sequence"/>
</dbReference>
<reference evidence="2" key="1">
    <citation type="submission" date="2012-11" db="EMBL/GenBank/DDBJ databases">
        <title>Dependencies among metagenomic species, viruses, plasmids and units of genetic variation.</title>
        <authorList>
            <person name="Nielsen H.B."/>
            <person name="Almeida M."/>
            <person name="Juncker A.S."/>
            <person name="Rasmussen S."/>
            <person name="Li J."/>
            <person name="Sunagawa S."/>
            <person name="Plichta D."/>
            <person name="Gautier L."/>
            <person name="Le Chatelier E."/>
            <person name="Peletier E."/>
            <person name="Bonde I."/>
            <person name="Nielsen T."/>
            <person name="Manichanh C."/>
            <person name="Arumugam M."/>
            <person name="Batto J."/>
            <person name="Santos M.B.Q.D."/>
            <person name="Blom N."/>
            <person name="Borruel N."/>
            <person name="Burgdorf K.S."/>
            <person name="Boumezbeur F."/>
            <person name="Casellas F."/>
            <person name="Dore J."/>
            <person name="Guarner F."/>
            <person name="Hansen T."/>
            <person name="Hildebrand F."/>
            <person name="Kaas R.S."/>
            <person name="Kennedy S."/>
            <person name="Kristiansen K."/>
            <person name="Kultima J.R."/>
            <person name="Leonard P."/>
            <person name="Levenez F."/>
            <person name="Lund O."/>
            <person name="Moumen B."/>
            <person name="Le Paslier D."/>
            <person name="Pons N."/>
            <person name="Pedersen O."/>
            <person name="Prifti E."/>
            <person name="Qin J."/>
            <person name="Raes J."/>
            <person name="Tap J."/>
            <person name="Tims S."/>
            <person name="Ussery D.W."/>
            <person name="Yamada T."/>
            <person name="MetaHit consortium"/>
            <person name="Renault P."/>
            <person name="Sicheritz-Ponten T."/>
            <person name="Bork P."/>
            <person name="Wang J."/>
            <person name="Brunak S."/>
            <person name="Ehrlich S.D."/>
        </authorList>
    </citation>
    <scope>NUCLEOTIDE SEQUENCE [LARGE SCALE GENOMIC DNA]</scope>
</reference>
<gene>
    <name evidence="2" type="ORF">BN631_01490</name>
</gene>
<dbReference type="EMBL" id="CBIN010000185">
    <property type="protein sequence ID" value="CDE23020.1"/>
    <property type="molecule type" value="Genomic_DNA"/>
</dbReference>
<evidence type="ECO:0000313" key="2">
    <source>
        <dbReference type="EMBL" id="CDE23020.1"/>
    </source>
</evidence>
<evidence type="ECO:0000313" key="3">
    <source>
        <dbReference type="Proteomes" id="UP000018093"/>
    </source>
</evidence>
<protein>
    <submittedName>
        <fullName evidence="2">Uncharacterized protein</fullName>
    </submittedName>
</protein>
<comment type="caution">
    <text evidence="2">The sequence shown here is derived from an EMBL/GenBank/DDBJ whole genome shotgun (WGS) entry which is preliminary data.</text>
</comment>
<dbReference type="AlphaFoldDB" id="R7G793"/>
<feature type="compositionally biased region" description="Polar residues" evidence="1">
    <location>
        <begin position="36"/>
        <end position="45"/>
    </location>
</feature>
<proteinExistence type="predicted"/>
<name>R7G793_9FIRM</name>
<accession>R7G793</accession>
<sequence>MANTKQTSKAVARKASSILRDGRTSAKSKSVAGSALAQTRSSKRK</sequence>
<evidence type="ECO:0000256" key="1">
    <source>
        <dbReference type="SAM" id="MobiDB-lite"/>
    </source>
</evidence>
<dbReference type="RefSeq" id="WP_022420741.1">
    <property type="nucleotide sequence ID" value="NZ_FR898595.1"/>
</dbReference>
<feature type="region of interest" description="Disordered" evidence="1">
    <location>
        <begin position="1"/>
        <end position="45"/>
    </location>
</feature>
<organism evidence="2 3">
    <name type="scientific">Amedibacillus dolichus CAG:375</name>
    <dbReference type="NCBI Taxonomy" id="1263076"/>
    <lineage>
        <taxon>Bacteria</taxon>
        <taxon>Bacillati</taxon>
        <taxon>Bacillota</taxon>
        <taxon>Erysipelotrichia</taxon>
        <taxon>Erysipelotrichales</taxon>
        <taxon>Erysipelotrichaceae</taxon>
        <taxon>Amedibacillus</taxon>
    </lineage>
</organism>